<proteinExistence type="predicted"/>
<dbReference type="RefSeq" id="WP_184280174.1">
    <property type="nucleotide sequence ID" value="NZ_JACHLJ010000004.1"/>
</dbReference>
<reference evidence="2 3" key="1">
    <citation type="submission" date="2020-08" db="EMBL/GenBank/DDBJ databases">
        <title>Functional genomics of gut bacteria from endangered species of beetles.</title>
        <authorList>
            <person name="Carlos-Shanley C."/>
        </authorList>
    </citation>
    <scope>NUCLEOTIDE SEQUENCE [LARGE SCALE GENOMIC DNA]</scope>
    <source>
        <strain evidence="2 3">S00192</strain>
    </source>
</reference>
<accession>A0A7W9FWT6</accession>
<sequence length="111" mass="11665">MKRTILRILTCSAALAACVPAKNSIDIDTSGSPNVSGVAVLCDKETPLIVRGDHLIATVPITCEGVGEIRLRLGDGASATCQVGYVTPGIGQEFYFVLQRGQCISVSTEVR</sequence>
<organism evidence="2 3">
    <name type="scientific">Brevundimonas vesicularis</name>
    <name type="common">Pseudomonas vesicularis</name>
    <dbReference type="NCBI Taxonomy" id="41276"/>
    <lineage>
        <taxon>Bacteria</taxon>
        <taxon>Pseudomonadati</taxon>
        <taxon>Pseudomonadota</taxon>
        <taxon>Alphaproteobacteria</taxon>
        <taxon>Caulobacterales</taxon>
        <taxon>Caulobacteraceae</taxon>
        <taxon>Brevundimonas</taxon>
    </lineage>
</organism>
<dbReference type="Proteomes" id="UP000556201">
    <property type="component" value="Unassembled WGS sequence"/>
</dbReference>
<comment type="caution">
    <text evidence="2">The sequence shown here is derived from an EMBL/GenBank/DDBJ whole genome shotgun (WGS) entry which is preliminary data.</text>
</comment>
<feature type="signal peptide" evidence="1">
    <location>
        <begin position="1"/>
        <end position="16"/>
    </location>
</feature>
<dbReference type="AlphaFoldDB" id="A0A7W9FWT6"/>
<evidence type="ECO:0008006" key="4">
    <source>
        <dbReference type="Google" id="ProtNLM"/>
    </source>
</evidence>
<dbReference type="PROSITE" id="PS51257">
    <property type="entry name" value="PROKAR_LIPOPROTEIN"/>
    <property type="match status" value="1"/>
</dbReference>
<evidence type="ECO:0000313" key="3">
    <source>
        <dbReference type="Proteomes" id="UP000556201"/>
    </source>
</evidence>
<feature type="chain" id="PRO_5030635156" description="Lipoprotein" evidence="1">
    <location>
        <begin position="17"/>
        <end position="111"/>
    </location>
</feature>
<gene>
    <name evidence="2" type="ORF">HNP47_003018</name>
</gene>
<keyword evidence="1" id="KW-0732">Signal</keyword>
<evidence type="ECO:0000256" key="1">
    <source>
        <dbReference type="SAM" id="SignalP"/>
    </source>
</evidence>
<evidence type="ECO:0000313" key="2">
    <source>
        <dbReference type="EMBL" id="MBB5772998.1"/>
    </source>
</evidence>
<dbReference type="EMBL" id="JACHLJ010000004">
    <property type="protein sequence ID" value="MBB5772998.1"/>
    <property type="molecule type" value="Genomic_DNA"/>
</dbReference>
<name>A0A7W9FWT6_BREVE</name>
<protein>
    <recommendedName>
        <fullName evidence="4">Lipoprotein</fullName>
    </recommendedName>
</protein>